<gene>
    <name evidence="8" type="ORF">QYQ95_14280</name>
</gene>
<organism evidence="8 9">
    <name type="scientific">Vibrio cyclitrophicus ZF270</name>
    <dbReference type="NCBI Taxonomy" id="1136176"/>
    <lineage>
        <taxon>Bacteria</taxon>
        <taxon>Pseudomonadati</taxon>
        <taxon>Pseudomonadota</taxon>
        <taxon>Gammaproteobacteria</taxon>
        <taxon>Vibrionales</taxon>
        <taxon>Vibrionaceae</taxon>
        <taxon>Vibrio</taxon>
    </lineage>
</organism>
<name>A0AAN0N9Z2_9VIBR</name>
<dbReference type="InterPro" id="IPR025166">
    <property type="entry name" value="Integrase_DNA_bind_dom"/>
</dbReference>
<dbReference type="Gene3D" id="3.30.160.390">
    <property type="entry name" value="Integrase, DNA-binding domain"/>
    <property type="match status" value="1"/>
</dbReference>
<evidence type="ECO:0000256" key="1">
    <source>
        <dbReference type="ARBA" id="ARBA00008857"/>
    </source>
</evidence>
<proteinExistence type="inferred from homology"/>
<comment type="similarity">
    <text evidence="1">Belongs to the 'phage' integrase family.</text>
</comment>
<keyword evidence="9" id="KW-1185">Reference proteome</keyword>
<dbReference type="RefSeq" id="WP_016801026.1">
    <property type="nucleotide sequence ID" value="NZ_AIDR02000027.1"/>
</dbReference>
<evidence type="ECO:0000313" key="9">
    <source>
        <dbReference type="Proteomes" id="UP001441914"/>
    </source>
</evidence>
<evidence type="ECO:0000259" key="7">
    <source>
        <dbReference type="PROSITE" id="PS51900"/>
    </source>
</evidence>
<evidence type="ECO:0000256" key="5">
    <source>
        <dbReference type="PROSITE-ProRule" id="PRU01248"/>
    </source>
</evidence>
<dbReference type="InterPro" id="IPR053876">
    <property type="entry name" value="Phage_int_M"/>
</dbReference>
<feature type="domain" description="Core-binding (CB)" evidence="7">
    <location>
        <begin position="96"/>
        <end position="175"/>
    </location>
</feature>
<dbReference type="GO" id="GO:0003677">
    <property type="term" value="F:DNA binding"/>
    <property type="evidence" value="ECO:0007669"/>
    <property type="project" value="UniProtKB-UniRule"/>
</dbReference>
<dbReference type="InterPro" id="IPR013762">
    <property type="entry name" value="Integrase-like_cat_sf"/>
</dbReference>
<accession>A0AAN0N9Z2</accession>
<keyword evidence="4" id="KW-0233">DNA recombination</keyword>
<dbReference type="InterPro" id="IPR010998">
    <property type="entry name" value="Integrase_recombinase_N"/>
</dbReference>
<feature type="domain" description="Tyr recombinase" evidence="6">
    <location>
        <begin position="199"/>
        <end position="385"/>
    </location>
</feature>
<dbReference type="PANTHER" id="PTHR30629">
    <property type="entry name" value="PROPHAGE INTEGRASE"/>
    <property type="match status" value="1"/>
</dbReference>
<keyword evidence="3 5" id="KW-0238">DNA-binding</keyword>
<dbReference type="Pfam" id="PF00589">
    <property type="entry name" value="Phage_integrase"/>
    <property type="match status" value="1"/>
</dbReference>
<dbReference type="CDD" id="cd00801">
    <property type="entry name" value="INT_P4_C"/>
    <property type="match status" value="1"/>
</dbReference>
<dbReference type="EMBL" id="CP135176">
    <property type="protein sequence ID" value="WZS85590.1"/>
    <property type="molecule type" value="Genomic_DNA"/>
</dbReference>
<dbReference type="PROSITE" id="PS51900">
    <property type="entry name" value="CB"/>
    <property type="match status" value="1"/>
</dbReference>
<evidence type="ECO:0000313" key="8">
    <source>
        <dbReference type="EMBL" id="WZS85590.1"/>
    </source>
</evidence>
<dbReference type="InterPro" id="IPR044068">
    <property type="entry name" value="CB"/>
</dbReference>
<dbReference type="SUPFAM" id="SSF56349">
    <property type="entry name" value="DNA breaking-rejoining enzymes"/>
    <property type="match status" value="1"/>
</dbReference>
<dbReference type="Gene3D" id="1.10.443.10">
    <property type="entry name" value="Intergrase catalytic core"/>
    <property type="match status" value="1"/>
</dbReference>
<dbReference type="PANTHER" id="PTHR30629:SF2">
    <property type="entry name" value="PROPHAGE INTEGRASE INTS-RELATED"/>
    <property type="match status" value="1"/>
</dbReference>
<dbReference type="PROSITE" id="PS51898">
    <property type="entry name" value="TYR_RECOMBINASE"/>
    <property type="match status" value="1"/>
</dbReference>
<evidence type="ECO:0000256" key="4">
    <source>
        <dbReference type="ARBA" id="ARBA00023172"/>
    </source>
</evidence>
<dbReference type="InterPro" id="IPR050808">
    <property type="entry name" value="Phage_Integrase"/>
</dbReference>
<dbReference type="InterPro" id="IPR002104">
    <property type="entry name" value="Integrase_catalytic"/>
</dbReference>
<dbReference type="GO" id="GO:0015074">
    <property type="term" value="P:DNA integration"/>
    <property type="evidence" value="ECO:0007669"/>
    <property type="project" value="UniProtKB-KW"/>
</dbReference>
<dbReference type="InterPro" id="IPR038488">
    <property type="entry name" value="Integrase_DNA-bd_sf"/>
</dbReference>
<evidence type="ECO:0000259" key="6">
    <source>
        <dbReference type="PROSITE" id="PS51898"/>
    </source>
</evidence>
<dbReference type="Pfam" id="PF13356">
    <property type="entry name" value="Arm-DNA-bind_3"/>
    <property type="match status" value="1"/>
</dbReference>
<dbReference type="Pfam" id="PF22022">
    <property type="entry name" value="Phage_int_M"/>
    <property type="match status" value="1"/>
</dbReference>
<dbReference type="Proteomes" id="UP001441914">
    <property type="component" value="Chromosome 1"/>
</dbReference>
<reference evidence="8 9" key="1">
    <citation type="journal article" date="2024" name="Elife">
        <title>Polysaccharide breakdown products drive degradation-dispersal cycles of foraging bacteria through changes in metabolism and motility.</title>
        <authorList>
            <person name="Stubbusch A.K."/>
            <person name="Keegstra J.M."/>
            <person name="Schwartzman J."/>
            <person name="Pontrelli S."/>
            <person name="Clerc E.E."/>
            <person name="Stocker R."/>
            <person name="Magnabosco C."/>
            <person name="Schubert O.T."/>
            <person name="Ackermann M."/>
            <person name="D'Souza G.G."/>
        </authorList>
    </citation>
    <scope>NUCLEOTIDE SEQUENCE [LARGE SCALE GENOMIC DNA]</scope>
    <source>
        <strain evidence="8 9">ZF270</strain>
    </source>
</reference>
<keyword evidence="2" id="KW-0229">DNA integration</keyword>
<evidence type="ECO:0000256" key="3">
    <source>
        <dbReference type="ARBA" id="ARBA00023125"/>
    </source>
</evidence>
<protein>
    <submittedName>
        <fullName evidence="8">Tyrosine-type recombinase/integrase</fullName>
    </submittedName>
</protein>
<dbReference type="GO" id="GO:0006310">
    <property type="term" value="P:DNA recombination"/>
    <property type="evidence" value="ECO:0007669"/>
    <property type="project" value="UniProtKB-KW"/>
</dbReference>
<dbReference type="Gene3D" id="1.10.150.130">
    <property type="match status" value="1"/>
</dbReference>
<dbReference type="AlphaFoldDB" id="A0AAN0N9Z2"/>
<sequence>MKDNQLIALMKKGNPARHRVSTGLYFRVVSPMSAFWTFRYTFKGKRKEHTIAKYGVPPFGIKMTEAQKKAINLKFEIEQGNDPKVEKKRPGRLEFDSVDQLAEDWLSIKKKRIKNPQIPERVYRKDIAPYIGNMEVCKVEPRDIAQIIRSINEDGRPSISNDALSYLNQLFNHAIKMGLVQYNPASAFDINDAGGEEKSRKRALSISEIASLFQAIKSHNDIFVRENYLACCLLLLLGVRKGELIAAKWDEFDFEEKLWHIPEDRTKNSIPISIPIPLAIWDIFSELKVRSADSEYVFPKRRSSKRFGHISPDTLNAALNKLLSQESVDVEHFTIHDLRRTFRTLLASCHILPHIAERCLNHKLPKIEGTYDVHDYLEQRRDAYEKLSLKLIPHMLLEPNESL</sequence>
<dbReference type="InterPro" id="IPR011010">
    <property type="entry name" value="DNA_brk_join_enz"/>
</dbReference>
<evidence type="ECO:0000256" key="2">
    <source>
        <dbReference type="ARBA" id="ARBA00022908"/>
    </source>
</evidence>